<dbReference type="Proteomes" id="UP001152749">
    <property type="component" value="Chromosome"/>
</dbReference>
<protein>
    <recommendedName>
        <fullName evidence="3">Lipoprotein</fullName>
    </recommendedName>
</protein>
<evidence type="ECO:0000313" key="1">
    <source>
        <dbReference type="EMBL" id="CAI2767541.1"/>
    </source>
</evidence>
<reference evidence="1" key="1">
    <citation type="submission" date="2022-09" db="EMBL/GenBank/DDBJ databases">
        <authorList>
            <person name="Duchaud E."/>
        </authorList>
    </citation>
    <scope>NUCLEOTIDE SEQUENCE</scope>
    <source>
        <strain evidence="1">TRV642</strain>
    </source>
</reference>
<dbReference type="Pfam" id="PF20050">
    <property type="entry name" value="DUF6452"/>
    <property type="match status" value="1"/>
</dbReference>
<evidence type="ECO:0008006" key="3">
    <source>
        <dbReference type="Google" id="ProtNLM"/>
    </source>
</evidence>
<dbReference type="InterPro" id="IPR045607">
    <property type="entry name" value="DUF6452"/>
</dbReference>
<proteinExistence type="predicted"/>
<evidence type="ECO:0000313" key="2">
    <source>
        <dbReference type="Proteomes" id="UP001152749"/>
    </source>
</evidence>
<organism evidence="1 2">
    <name type="scientific">Flavobacterium collinsii</name>
    <dbReference type="NCBI Taxonomy" id="1114861"/>
    <lineage>
        <taxon>Bacteria</taxon>
        <taxon>Pseudomonadati</taxon>
        <taxon>Bacteroidota</taxon>
        <taxon>Flavobacteriia</taxon>
        <taxon>Flavobacteriales</taxon>
        <taxon>Flavobacteriaceae</taxon>
        <taxon>Flavobacterium</taxon>
    </lineage>
</organism>
<name>A0A9W4X3Y5_9FLAO</name>
<accession>A0A9W4X3Y5</accession>
<dbReference type="PROSITE" id="PS51257">
    <property type="entry name" value="PROKAR_LIPOPROTEIN"/>
    <property type="match status" value="1"/>
</dbReference>
<dbReference type="AlphaFoldDB" id="A0A9W4X3Y5"/>
<dbReference type="RefSeq" id="WP_263360424.1">
    <property type="nucleotide sequence ID" value="NZ_OX336425.1"/>
</dbReference>
<gene>
    <name evidence="1" type="ORF">TRV642_2687</name>
</gene>
<dbReference type="EMBL" id="OX336425">
    <property type="protein sequence ID" value="CAI2767541.1"/>
    <property type="molecule type" value="Genomic_DNA"/>
</dbReference>
<sequence length="183" mass="20762">MKKIISLLLIFTFGLSSCEKDDICDANTPTTPRLVITFYSDAEPTLKQNVKDLMVIGGAEGENKGIVFNKSITDETNPARYVTNSNTVSIPLRTDQNTTTYRFVYNSLSTNPATKNTDILTFYYTHQNVYVSRACGFKTTFTLDQLKPFSLVDSGNDILWIKQIFVKKLNVELENETHVEIYF</sequence>
<dbReference type="KEGG" id="fcs:TRV642_2687"/>